<accession>A0A3G2KA98</accession>
<organism evidence="2 3">
    <name type="scientific">Microbacterium phage Brahms</name>
    <dbReference type="NCBI Taxonomy" id="2419973"/>
    <lineage>
        <taxon>Viruses</taxon>
        <taxon>Duplodnaviria</taxon>
        <taxon>Heunggongvirae</taxon>
        <taxon>Uroviricota</taxon>
        <taxon>Caudoviricetes</taxon>
        <taxon>Armstrongvirus</taxon>
        <taxon>Armstrongvirus armstrong</taxon>
    </lineage>
</organism>
<evidence type="ECO:0000256" key="1">
    <source>
        <dbReference type="SAM" id="MobiDB-lite"/>
    </source>
</evidence>
<dbReference type="EMBL" id="MH834602">
    <property type="protein sequence ID" value="AYN55898.1"/>
    <property type="molecule type" value="Genomic_DNA"/>
</dbReference>
<reference evidence="2 3" key="1">
    <citation type="submission" date="2018-09" db="EMBL/GenBank/DDBJ databases">
        <authorList>
            <person name="Fryberger R.B."/>
            <person name="Stoner T.H."/>
            <person name="Garlena R.A."/>
            <person name="Russell D.A."/>
            <person name="Pope W.H."/>
            <person name="Jacobs-Sera D."/>
            <person name="Hatfull G.F."/>
        </authorList>
    </citation>
    <scope>NUCLEOTIDE SEQUENCE [LARGE SCALE GENOMIC DNA]</scope>
</reference>
<sequence>MRDVPAQRRLPPPGPVTAGKPWTGQGLDDFTSWLGGTVYGEGLIYRGDADFEQLGPRGQITVVEFKKQGEKPVGRGQLAWLRARGRQDRTEVRVVRELTTDYDDPDRLVWFWNPLEPVKEAQELTLSHVAAWIDSRAYRPVKVD</sequence>
<evidence type="ECO:0000313" key="3">
    <source>
        <dbReference type="Proteomes" id="UP000279098"/>
    </source>
</evidence>
<dbReference type="Proteomes" id="UP000279098">
    <property type="component" value="Genome"/>
</dbReference>
<feature type="region of interest" description="Disordered" evidence="1">
    <location>
        <begin position="1"/>
        <end position="25"/>
    </location>
</feature>
<evidence type="ECO:0008006" key="4">
    <source>
        <dbReference type="Google" id="ProtNLM"/>
    </source>
</evidence>
<name>A0A3G2KA98_9CAUD</name>
<protein>
    <recommendedName>
        <fullName evidence="4">Holliday junction resolvase</fullName>
    </recommendedName>
</protein>
<evidence type="ECO:0000313" key="2">
    <source>
        <dbReference type="EMBL" id="AYN55898.1"/>
    </source>
</evidence>
<gene>
    <name evidence="2" type="primary">26</name>
    <name evidence="2" type="ORF">PBI_BRAHMS_26</name>
</gene>
<proteinExistence type="predicted"/>